<comment type="caution">
    <text evidence="4">The sequence shown here is derived from an EMBL/GenBank/DDBJ whole genome shotgun (WGS) entry which is preliminary data.</text>
</comment>
<dbReference type="GO" id="GO:0061512">
    <property type="term" value="P:protein localization to cilium"/>
    <property type="evidence" value="ECO:0007669"/>
    <property type="project" value="TreeGrafter"/>
</dbReference>
<dbReference type="Proteomes" id="UP001059596">
    <property type="component" value="Unassembled WGS sequence"/>
</dbReference>
<organism evidence="4 5">
    <name type="scientific">Drosophila gunungcola</name>
    <name type="common">fruit fly</name>
    <dbReference type="NCBI Taxonomy" id="103775"/>
    <lineage>
        <taxon>Eukaryota</taxon>
        <taxon>Metazoa</taxon>
        <taxon>Ecdysozoa</taxon>
        <taxon>Arthropoda</taxon>
        <taxon>Hexapoda</taxon>
        <taxon>Insecta</taxon>
        <taxon>Pterygota</taxon>
        <taxon>Neoptera</taxon>
        <taxon>Endopterygota</taxon>
        <taxon>Diptera</taxon>
        <taxon>Brachycera</taxon>
        <taxon>Muscomorpha</taxon>
        <taxon>Ephydroidea</taxon>
        <taxon>Drosophilidae</taxon>
        <taxon>Drosophila</taxon>
        <taxon>Sophophora</taxon>
    </lineage>
</organism>
<dbReference type="AlphaFoldDB" id="A0A9P9YGF1"/>
<dbReference type="InterPro" id="IPR028172">
    <property type="entry name" value="FT20"/>
</dbReference>
<reference evidence="4" key="1">
    <citation type="journal article" date="2023" name="Genome Biol. Evol.">
        <title>Long-read-based Genome Assembly of Drosophila gunungcola Reveals Fewer Chemosensory Genes in Flower-breeding Species.</title>
        <authorList>
            <person name="Negi A."/>
            <person name="Liao B.Y."/>
            <person name="Yeh S.D."/>
        </authorList>
    </citation>
    <scope>NUCLEOTIDE SEQUENCE</scope>
    <source>
        <strain evidence="4">Sukarami</strain>
    </source>
</reference>
<comment type="subcellular location">
    <subcellularLocation>
        <location evidence="1">Cell projection</location>
        <location evidence="1">Cilium</location>
    </subcellularLocation>
</comment>
<evidence type="ECO:0000256" key="3">
    <source>
        <dbReference type="ARBA" id="ARBA00023273"/>
    </source>
</evidence>
<evidence type="ECO:0000313" key="4">
    <source>
        <dbReference type="EMBL" id="KAI8036498.1"/>
    </source>
</evidence>
<sequence length="114" mass="13705">MEELHKVGLFIDDIYRLRVENPILLGNKIKVKQECLKYSKNLKIFKKLAYNFCKVSELFAKDVDKEKLLGIGTQNQLKTISYQRQSEQQVFRNEIFEQTVELERLKMELQYMQR</sequence>
<dbReference type="EMBL" id="JAMKOV010000018">
    <property type="protein sequence ID" value="KAI8036498.1"/>
    <property type="molecule type" value="Genomic_DNA"/>
</dbReference>
<accession>A0A9P9YGF1</accession>
<dbReference type="GO" id="GO:0036064">
    <property type="term" value="C:ciliary basal body"/>
    <property type="evidence" value="ECO:0007669"/>
    <property type="project" value="TreeGrafter"/>
</dbReference>
<dbReference type="PANTHER" id="PTHR31978:SF1">
    <property type="entry name" value="INTRAFLAGELLAR TRANSPORT PROTEIN 20 HOMOLOG"/>
    <property type="match status" value="1"/>
</dbReference>
<dbReference type="GO" id="GO:0005813">
    <property type="term" value="C:centrosome"/>
    <property type="evidence" value="ECO:0007669"/>
    <property type="project" value="TreeGrafter"/>
</dbReference>
<dbReference type="GO" id="GO:0005737">
    <property type="term" value="C:cytoplasm"/>
    <property type="evidence" value="ECO:0007669"/>
    <property type="project" value="TreeGrafter"/>
</dbReference>
<evidence type="ECO:0000256" key="1">
    <source>
        <dbReference type="ARBA" id="ARBA00004138"/>
    </source>
</evidence>
<evidence type="ECO:0000313" key="5">
    <source>
        <dbReference type="Proteomes" id="UP001059596"/>
    </source>
</evidence>
<dbReference type="GO" id="GO:0030990">
    <property type="term" value="C:intraciliary transport particle"/>
    <property type="evidence" value="ECO:0007669"/>
    <property type="project" value="TreeGrafter"/>
</dbReference>
<keyword evidence="5" id="KW-1185">Reference proteome</keyword>
<proteinExistence type="predicted"/>
<dbReference type="Pfam" id="PF14931">
    <property type="entry name" value="IFT20"/>
    <property type="match status" value="1"/>
</dbReference>
<name>A0A9P9YGF1_9MUSC</name>
<keyword evidence="2" id="KW-0175">Coiled coil</keyword>
<dbReference type="GO" id="GO:0060271">
    <property type="term" value="P:cilium assembly"/>
    <property type="evidence" value="ECO:0007669"/>
    <property type="project" value="TreeGrafter"/>
</dbReference>
<dbReference type="GO" id="GO:0097730">
    <property type="term" value="C:non-motile cilium"/>
    <property type="evidence" value="ECO:0007669"/>
    <property type="project" value="TreeGrafter"/>
</dbReference>
<dbReference type="GO" id="GO:0097546">
    <property type="term" value="C:ciliary base"/>
    <property type="evidence" value="ECO:0007669"/>
    <property type="project" value="TreeGrafter"/>
</dbReference>
<keyword evidence="3" id="KW-0966">Cell projection</keyword>
<feature type="non-terminal residue" evidence="4">
    <location>
        <position position="114"/>
    </location>
</feature>
<protein>
    <submittedName>
        <fullName evidence="4">Uncharacterized protein</fullName>
    </submittedName>
</protein>
<evidence type="ECO:0000256" key="2">
    <source>
        <dbReference type="ARBA" id="ARBA00023054"/>
    </source>
</evidence>
<gene>
    <name evidence="4" type="ORF">M5D96_010656</name>
</gene>
<dbReference type="PANTHER" id="PTHR31978">
    <property type="entry name" value="INTRAFLAGELLAR TRANSPORT PROTEIN 20 HOMOLOG"/>
    <property type="match status" value="1"/>
</dbReference>